<reference evidence="2 3" key="1">
    <citation type="journal article" date="2020" name="BMC Genomics">
        <title>Intraspecific diversification of the crop wild relative Brassica cretica Lam. using demographic model selection.</title>
        <authorList>
            <person name="Kioukis A."/>
            <person name="Michalopoulou V.A."/>
            <person name="Briers L."/>
            <person name="Pirintsos S."/>
            <person name="Studholme D.J."/>
            <person name="Pavlidis P."/>
            <person name="Sarris P.F."/>
        </authorList>
    </citation>
    <scope>NUCLEOTIDE SEQUENCE [LARGE SCALE GENOMIC DNA]</scope>
    <source>
        <strain evidence="3">cv. PFS-1207/04</strain>
    </source>
</reference>
<protein>
    <submittedName>
        <fullName evidence="2">Uncharacterized protein</fullName>
    </submittedName>
</protein>
<dbReference type="Proteomes" id="UP000266723">
    <property type="component" value="Unassembled WGS sequence"/>
</dbReference>
<comment type="caution">
    <text evidence="2">The sequence shown here is derived from an EMBL/GenBank/DDBJ whole genome shotgun (WGS) entry which is preliminary data.</text>
</comment>
<dbReference type="EMBL" id="QGKV02000299">
    <property type="protein sequence ID" value="KAF3595394.1"/>
    <property type="molecule type" value="Genomic_DNA"/>
</dbReference>
<gene>
    <name evidence="2" type="ORF">DY000_02024120</name>
</gene>
<evidence type="ECO:0000256" key="1">
    <source>
        <dbReference type="SAM" id="MobiDB-lite"/>
    </source>
</evidence>
<sequence length="96" mass="10833">MPPLQASEDSSSTSNTPYVTKTSEEASEFHLPREDPYSWMSKLRRQSGDATHGYLHGEIREVHRRWLLACWTLIFGCIIEGLKKESSSIQYCVGGG</sequence>
<accession>A0ABQ7EEH4</accession>
<evidence type="ECO:0000313" key="3">
    <source>
        <dbReference type="Proteomes" id="UP000266723"/>
    </source>
</evidence>
<organism evidence="2 3">
    <name type="scientific">Brassica cretica</name>
    <name type="common">Mustard</name>
    <dbReference type="NCBI Taxonomy" id="69181"/>
    <lineage>
        <taxon>Eukaryota</taxon>
        <taxon>Viridiplantae</taxon>
        <taxon>Streptophyta</taxon>
        <taxon>Embryophyta</taxon>
        <taxon>Tracheophyta</taxon>
        <taxon>Spermatophyta</taxon>
        <taxon>Magnoliopsida</taxon>
        <taxon>eudicotyledons</taxon>
        <taxon>Gunneridae</taxon>
        <taxon>Pentapetalae</taxon>
        <taxon>rosids</taxon>
        <taxon>malvids</taxon>
        <taxon>Brassicales</taxon>
        <taxon>Brassicaceae</taxon>
        <taxon>Brassiceae</taxon>
        <taxon>Brassica</taxon>
    </lineage>
</organism>
<evidence type="ECO:0000313" key="2">
    <source>
        <dbReference type="EMBL" id="KAF3595394.1"/>
    </source>
</evidence>
<keyword evidence="3" id="KW-1185">Reference proteome</keyword>
<proteinExistence type="predicted"/>
<feature type="compositionally biased region" description="Polar residues" evidence="1">
    <location>
        <begin position="7"/>
        <end position="21"/>
    </location>
</feature>
<name>A0ABQ7EEH4_BRACR</name>
<feature type="region of interest" description="Disordered" evidence="1">
    <location>
        <begin position="1"/>
        <end position="30"/>
    </location>
</feature>